<dbReference type="EMBL" id="CAVNYO010000463">
    <property type="protein sequence ID" value="CAK5282912.1"/>
    <property type="molecule type" value="Genomic_DNA"/>
</dbReference>
<name>A0AAD2Q508_9AGAR</name>
<evidence type="ECO:0000313" key="3">
    <source>
        <dbReference type="EMBL" id="CAK5282925.1"/>
    </source>
</evidence>
<protein>
    <submittedName>
        <fullName evidence="1">Uncharacterized protein</fullName>
    </submittedName>
</protein>
<reference evidence="1" key="1">
    <citation type="submission" date="2023-11" db="EMBL/GenBank/DDBJ databases">
        <authorList>
            <person name="De Vega J J."/>
            <person name="De Vega J J."/>
        </authorList>
    </citation>
    <scope>NUCLEOTIDE SEQUENCE</scope>
</reference>
<dbReference type="AlphaFoldDB" id="A0AAD2Q508"/>
<evidence type="ECO:0000313" key="1">
    <source>
        <dbReference type="EMBL" id="CAK5274932.1"/>
    </source>
</evidence>
<dbReference type="EMBL" id="CAVNYO010000464">
    <property type="protein sequence ID" value="CAK5282925.1"/>
    <property type="molecule type" value="Genomic_DNA"/>
</dbReference>
<comment type="caution">
    <text evidence="1">The sequence shown here is derived from an EMBL/GenBank/DDBJ whole genome shotgun (WGS) entry which is preliminary data.</text>
</comment>
<accession>A0AAD2Q508</accession>
<proteinExistence type="predicted"/>
<gene>
    <name evidence="1" type="ORF">MYCIT1_LOCUS22352</name>
    <name evidence="2" type="ORF">MYCIT1_LOCUS35052</name>
    <name evidence="3" type="ORF">MYCIT1_LOCUS35076</name>
</gene>
<keyword evidence="4" id="KW-1185">Reference proteome</keyword>
<organism evidence="1 4">
    <name type="scientific">Mycena citricolor</name>
    <dbReference type="NCBI Taxonomy" id="2018698"/>
    <lineage>
        <taxon>Eukaryota</taxon>
        <taxon>Fungi</taxon>
        <taxon>Dikarya</taxon>
        <taxon>Basidiomycota</taxon>
        <taxon>Agaricomycotina</taxon>
        <taxon>Agaricomycetes</taxon>
        <taxon>Agaricomycetidae</taxon>
        <taxon>Agaricales</taxon>
        <taxon>Marasmiineae</taxon>
        <taxon>Mycenaceae</taxon>
        <taxon>Mycena</taxon>
    </lineage>
</organism>
<dbReference type="Proteomes" id="UP001295794">
    <property type="component" value="Unassembled WGS sequence"/>
</dbReference>
<evidence type="ECO:0000313" key="4">
    <source>
        <dbReference type="Proteomes" id="UP001295794"/>
    </source>
</evidence>
<sequence>MVIDIDAEIVLDLLIHALHLPIRDWVICSPQIHFHAQHPICLPHEALDVL</sequence>
<evidence type="ECO:0000313" key="2">
    <source>
        <dbReference type="EMBL" id="CAK5282912.1"/>
    </source>
</evidence>
<dbReference type="EMBL" id="CAVNYO010000403">
    <property type="protein sequence ID" value="CAK5274932.1"/>
    <property type="molecule type" value="Genomic_DNA"/>
</dbReference>